<organism evidence="2 3">
    <name type="scientific">Streptomyces ziwulingensis</name>
    <dbReference type="NCBI Taxonomy" id="1045501"/>
    <lineage>
        <taxon>Bacteria</taxon>
        <taxon>Bacillati</taxon>
        <taxon>Actinomycetota</taxon>
        <taxon>Actinomycetes</taxon>
        <taxon>Kitasatosporales</taxon>
        <taxon>Streptomycetaceae</taxon>
        <taxon>Streptomyces</taxon>
    </lineage>
</organism>
<protein>
    <submittedName>
        <fullName evidence="2">Uncharacterized protein</fullName>
    </submittedName>
</protein>
<keyword evidence="3" id="KW-1185">Reference proteome</keyword>
<dbReference type="Proteomes" id="UP001501265">
    <property type="component" value="Unassembled WGS sequence"/>
</dbReference>
<proteinExistence type="predicted"/>
<evidence type="ECO:0000313" key="2">
    <source>
        <dbReference type="EMBL" id="GAA4822224.1"/>
    </source>
</evidence>
<accession>A0ABP9D176</accession>
<comment type="caution">
    <text evidence="2">The sequence shown here is derived from an EMBL/GenBank/DDBJ whole genome shotgun (WGS) entry which is preliminary data.</text>
</comment>
<name>A0ABP9D176_9ACTN</name>
<sequence length="75" mass="8105">MGSRTHAVRSKPSDTSVSAAHTRSDNHRSVTPPPRSVRAALVAVTTVTGRPTGETTRRGGDVRVRHTCGTIIMRW</sequence>
<feature type="region of interest" description="Disordered" evidence="1">
    <location>
        <begin position="1"/>
        <end position="37"/>
    </location>
</feature>
<gene>
    <name evidence="2" type="ORF">GCM10023220_64390</name>
</gene>
<reference evidence="3" key="1">
    <citation type="journal article" date="2019" name="Int. J. Syst. Evol. Microbiol.">
        <title>The Global Catalogue of Microorganisms (GCM) 10K type strain sequencing project: providing services to taxonomists for standard genome sequencing and annotation.</title>
        <authorList>
            <consortium name="The Broad Institute Genomics Platform"/>
            <consortium name="The Broad Institute Genome Sequencing Center for Infectious Disease"/>
            <person name="Wu L."/>
            <person name="Ma J."/>
        </authorList>
    </citation>
    <scope>NUCLEOTIDE SEQUENCE [LARGE SCALE GENOMIC DNA]</scope>
    <source>
        <strain evidence="3">JCM 18081</strain>
    </source>
</reference>
<evidence type="ECO:0000313" key="3">
    <source>
        <dbReference type="Proteomes" id="UP001501265"/>
    </source>
</evidence>
<dbReference type="EMBL" id="BAABIG010000084">
    <property type="protein sequence ID" value="GAA4822224.1"/>
    <property type="molecule type" value="Genomic_DNA"/>
</dbReference>
<evidence type="ECO:0000256" key="1">
    <source>
        <dbReference type="SAM" id="MobiDB-lite"/>
    </source>
</evidence>